<dbReference type="InterPro" id="IPR050053">
    <property type="entry name" value="ATPase_alpha/beta_chains"/>
</dbReference>
<protein>
    <submittedName>
        <fullName evidence="9">Flagellum-specific ATP synthase</fullName>
        <ecNumber evidence="9">3.6.3.14</ecNumber>
    </submittedName>
</protein>
<keyword evidence="10" id="KW-1185">Reference proteome</keyword>
<keyword evidence="4" id="KW-0547">Nucleotide-binding</keyword>
<keyword evidence="3" id="KW-0963">Cytoplasm</keyword>
<dbReference type="GO" id="GO:0016887">
    <property type="term" value="F:ATP hydrolysis activity"/>
    <property type="evidence" value="ECO:0007669"/>
    <property type="project" value="InterPro"/>
</dbReference>
<accession>A0A2R8BWV6</accession>
<dbReference type="InterPro" id="IPR040627">
    <property type="entry name" value="T3SS_ATPase_C"/>
</dbReference>
<evidence type="ECO:0000256" key="5">
    <source>
        <dbReference type="ARBA" id="ARBA00022840"/>
    </source>
</evidence>
<dbReference type="Pfam" id="PF18269">
    <property type="entry name" value="T3SS_ATPase_C"/>
    <property type="match status" value="1"/>
</dbReference>
<keyword evidence="6" id="KW-0653">Protein transport</keyword>
<proteinExistence type="predicted"/>
<sequence>MSLSSFENVTAALADIRLERPMGVILAFEGPVVRIGGLSGSTAVGHRVRLGHSGRRVAGEILGGDSDSLVVMPDGPVTGLCPGDPVVSIGVREIAPDSGWLGRVIDPDGRPIDGRQLLPGHTQRPLTCNAPDPVNRRGFGKRLETGLRALNTVLPIVRGQRVGLFAGSGVGKSTLLGALTRRMEADVIVIAMVGERGREVRDFIERILGPEGLARSVIVAATSDAPASVRARCLPAAITVAEHFRDEGRQVLLLGDSITRHAEAHRQVAAARGEAMALGGYPASMAAEIASLVERTGPGEDEKGDITAVLTVLVAGSDMESPVADVLRGLLDGHIVLDRTIAERGRFPAIDLSRSVSRSLPDAASDQENALIGEARRLIGAYERSEMMIQAGLYAAGNDRTLDAAVQAWPKLDAFLGQSEAGTSHESFVALARCLSRRQEGS</sequence>
<gene>
    <name evidence="9" type="primary">fliI</name>
    <name evidence="9" type="ORF">PAA8504_02472</name>
</gene>
<evidence type="ECO:0000256" key="1">
    <source>
        <dbReference type="ARBA" id="ARBA00004496"/>
    </source>
</evidence>
<keyword evidence="7" id="KW-1278">Translocase</keyword>
<evidence type="ECO:0000256" key="7">
    <source>
        <dbReference type="ARBA" id="ARBA00022967"/>
    </source>
</evidence>
<dbReference type="RefSeq" id="WP_108894461.1">
    <property type="nucleotide sequence ID" value="NZ_ONZF01000005.1"/>
</dbReference>
<evidence type="ECO:0000256" key="3">
    <source>
        <dbReference type="ARBA" id="ARBA00022490"/>
    </source>
</evidence>
<keyword evidence="5" id="KW-0067">ATP-binding</keyword>
<dbReference type="InterPro" id="IPR003593">
    <property type="entry name" value="AAA+_ATPase"/>
</dbReference>
<dbReference type="GO" id="GO:0046933">
    <property type="term" value="F:proton-transporting ATP synthase activity, rotational mechanism"/>
    <property type="evidence" value="ECO:0007669"/>
    <property type="project" value="TreeGrafter"/>
</dbReference>
<dbReference type="Pfam" id="PF00006">
    <property type="entry name" value="ATP-synt_ab"/>
    <property type="match status" value="1"/>
</dbReference>
<dbReference type="InterPro" id="IPR000194">
    <property type="entry name" value="ATPase_F1/V1/A1_a/bsu_nucl-bd"/>
</dbReference>
<dbReference type="Gene3D" id="3.40.50.12240">
    <property type="match status" value="1"/>
</dbReference>
<feature type="domain" description="AAA+ ATPase" evidence="8">
    <location>
        <begin position="158"/>
        <end position="342"/>
    </location>
</feature>
<dbReference type="AlphaFoldDB" id="A0A2R8BWV6"/>
<dbReference type="InterPro" id="IPR027417">
    <property type="entry name" value="P-loop_NTPase"/>
</dbReference>
<dbReference type="SUPFAM" id="SSF52540">
    <property type="entry name" value="P-loop containing nucleoside triphosphate hydrolases"/>
    <property type="match status" value="1"/>
</dbReference>
<evidence type="ECO:0000256" key="4">
    <source>
        <dbReference type="ARBA" id="ARBA00022741"/>
    </source>
</evidence>
<dbReference type="PANTHER" id="PTHR15184:SF9">
    <property type="entry name" value="SPI-1 TYPE 3 SECRETION SYSTEM ATPASE"/>
    <property type="match status" value="1"/>
</dbReference>
<name>A0A2R8BWV6_9RHOB</name>
<dbReference type="EMBL" id="ONZF01000005">
    <property type="protein sequence ID" value="SPJ24635.1"/>
    <property type="molecule type" value="Genomic_DNA"/>
</dbReference>
<organism evidence="9 10">
    <name type="scientific">Palleronia abyssalis</name>
    <dbReference type="NCBI Taxonomy" id="1501240"/>
    <lineage>
        <taxon>Bacteria</taxon>
        <taxon>Pseudomonadati</taxon>
        <taxon>Pseudomonadota</taxon>
        <taxon>Alphaproteobacteria</taxon>
        <taxon>Rhodobacterales</taxon>
        <taxon>Roseobacteraceae</taxon>
        <taxon>Palleronia</taxon>
    </lineage>
</organism>
<evidence type="ECO:0000256" key="2">
    <source>
        <dbReference type="ARBA" id="ARBA00022448"/>
    </source>
</evidence>
<reference evidence="9 10" key="1">
    <citation type="submission" date="2018-03" db="EMBL/GenBank/DDBJ databases">
        <authorList>
            <person name="Keele B.F."/>
        </authorList>
    </citation>
    <scope>NUCLEOTIDE SEQUENCE [LARGE SCALE GENOMIC DNA]</scope>
    <source>
        <strain evidence="9 10">CECT 8504</strain>
    </source>
</reference>
<dbReference type="Proteomes" id="UP000244912">
    <property type="component" value="Unassembled WGS sequence"/>
</dbReference>
<dbReference type="NCBIfam" id="TIGR01026">
    <property type="entry name" value="fliI_yscN"/>
    <property type="match status" value="1"/>
</dbReference>
<dbReference type="OrthoDB" id="9801639at2"/>
<comment type="subcellular location">
    <subcellularLocation>
        <location evidence="1">Cytoplasm</location>
    </subcellularLocation>
</comment>
<keyword evidence="9" id="KW-0378">Hydrolase</keyword>
<evidence type="ECO:0000313" key="10">
    <source>
        <dbReference type="Proteomes" id="UP000244912"/>
    </source>
</evidence>
<dbReference type="GO" id="GO:0030257">
    <property type="term" value="C:type III protein secretion system complex"/>
    <property type="evidence" value="ECO:0007669"/>
    <property type="project" value="InterPro"/>
</dbReference>
<dbReference type="SMART" id="SM00382">
    <property type="entry name" value="AAA"/>
    <property type="match status" value="1"/>
</dbReference>
<dbReference type="EC" id="3.6.3.14" evidence="9"/>
<evidence type="ECO:0000313" key="9">
    <source>
        <dbReference type="EMBL" id="SPJ24635.1"/>
    </source>
</evidence>
<keyword evidence="2" id="KW-0813">Transport</keyword>
<dbReference type="GO" id="GO:0030254">
    <property type="term" value="P:protein secretion by the type III secretion system"/>
    <property type="evidence" value="ECO:0007669"/>
    <property type="project" value="InterPro"/>
</dbReference>
<evidence type="ECO:0000259" key="8">
    <source>
        <dbReference type="SMART" id="SM00382"/>
    </source>
</evidence>
<evidence type="ECO:0000256" key="6">
    <source>
        <dbReference type="ARBA" id="ARBA00022927"/>
    </source>
</evidence>
<dbReference type="GO" id="GO:0005524">
    <property type="term" value="F:ATP binding"/>
    <property type="evidence" value="ECO:0007669"/>
    <property type="project" value="UniProtKB-KW"/>
</dbReference>
<dbReference type="GO" id="GO:0005737">
    <property type="term" value="C:cytoplasm"/>
    <property type="evidence" value="ECO:0007669"/>
    <property type="project" value="UniProtKB-SubCell"/>
</dbReference>
<dbReference type="InterPro" id="IPR005714">
    <property type="entry name" value="ATPase_T3SS_FliI/YscN"/>
</dbReference>
<dbReference type="PANTHER" id="PTHR15184">
    <property type="entry name" value="ATP SYNTHASE"/>
    <property type="match status" value="1"/>
</dbReference>